<evidence type="ECO:0000313" key="1">
    <source>
        <dbReference type="EMBL" id="MZL68858.1"/>
    </source>
</evidence>
<evidence type="ECO:0000313" key="3">
    <source>
        <dbReference type="Proteomes" id="UP000184089"/>
    </source>
</evidence>
<accession>A0AAQ1RVU6</accession>
<gene>
    <name evidence="1" type="ORF">GT747_03590</name>
    <name evidence="2" type="ORF">SAMN05444424_1405</name>
</gene>
<reference evidence="3" key="1">
    <citation type="submission" date="2016-11" db="EMBL/GenBank/DDBJ databases">
        <authorList>
            <person name="Jaros S."/>
            <person name="Januszkiewicz K."/>
            <person name="Wedrychowicz H."/>
        </authorList>
    </citation>
    <scope>NUCLEOTIDE SEQUENCE [LARGE SCALE GENOMIC DNA]</scope>
    <source>
        <strain evidence="3">DSM 4029</strain>
    </source>
</reference>
<dbReference type="InterPro" id="IPR006490">
    <property type="entry name" value="Maj_tail_phi13"/>
</dbReference>
<evidence type="ECO:0000313" key="2">
    <source>
        <dbReference type="EMBL" id="SHG08363.1"/>
    </source>
</evidence>
<dbReference type="NCBIfam" id="TIGR01603">
    <property type="entry name" value="maj_tail_phi13"/>
    <property type="match status" value="1"/>
</dbReference>
<organism evidence="2 3">
    <name type="scientific">Bittarella massiliensis</name>
    <name type="common">ex Durand et al. 2017</name>
    <dbReference type="NCBI Taxonomy" id="1720313"/>
    <lineage>
        <taxon>Bacteria</taxon>
        <taxon>Bacillati</taxon>
        <taxon>Bacillota</taxon>
        <taxon>Clostridia</taxon>
        <taxon>Eubacteriales</taxon>
        <taxon>Oscillospiraceae</taxon>
        <taxon>Bittarella (ex Durand et al. 2017)</taxon>
    </lineage>
</organism>
<name>A0AAQ1RVU6_9FIRM</name>
<dbReference type="RefSeq" id="WP_021660964.1">
    <property type="nucleotide sequence ID" value="NZ_FQVY01000002.1"/>
</dbReference>
<dbReference type="EMBL" id="WWVX01000002">
    <property type="protein sequence ID" value="MZL68858.1"/>
    <property type="molecule type" value="Genomic_DNA"/>
</dbReference>
<dbReference type="AlphaFoldDB" id="A0AAQ1RVU6"/>
<evidence type="ECO:0000313" key="4">
    <source>
        <dbReference type="Proteomes" id="UP000474718"/>
    </source>
</evidence>
<sequence>MATIGVSKPYYALYQSEGGTVSYQGGGLMGKAVELSASIEAGEENNLYADNMVVESDSSFAGGTLTITTDDLLQEASKVLLGLKTNEVTVGEEEVTELVYDDESVAPYLGVGIIIKKKRSGSYAYRAIIFTKVQFKVPEDSATTQGEAVEWQTPAIEGAIFRDDSATHVWKREATLDSEEKAEAYIKQVLHIGAPSPEPQA</sequence>
<dbReference type="EMBL" id="FQVY01000002">
    <property type="protein sequence ID" value="SHG08363.1"/>
    <property type="molecule type" value="Genomic_DNA"/>
</dbReference>
<dbReference type="Proteomes" id="UP000474718">
    <property type="component" value="Unassembled WGS sequence"/>
</dbReference>
<proteinExistence type="predicted"/>
<keyword evidence="4" id="KW-1185">Reference proteome</keyword>
<protein>
    <submittedName>
        <fullName evidence="2">Phage major tail protein, phi13 family</fullName>
    </submittedName>
    <submittedName>
        <fullName evidence="1">Phage tail protein</fullName>
    </submittedName>
</protein>
<reference evidence="1 4" key="3">
    <citation type="journal article" date="2019" name="Nat. Med.">
        <title>A library of human gut bacterial isolates paired with longitudinal multiomics data enables mechanistic microbiome research.</title>
        <authorList>
            <person name="Poyet M."/>
            <person name="Groussin M."/>
            <person name="Gibbons S.M."/>
            <person name="Avila-Pacheco J."/>
            <person name="Jiang X."/>
            <person name="Kearney S.M."/>
            <person name="Perrotta A.R."/>
            <person name="Berdy B."/>
            <person name="Zhao S."/>
            <person name="Lieberman T.D."/>
            <person name="Swanson P.K."/>
            <person name="Smith M."/>
            <person name="Roesemann S."/>
            <person name="Alexander J.E."/>
            <person name="Rich S.A."/>
            <person name="Livny J."/>
            <person name="Vlamakis H."/>
            <person name="Clish C."/>
            <person name="Bullock K."/>
            <person name="Deik A."/>
            <person name="Scott J."/>
            <person name="Pierce K.A."/>
            <person name="Xavier R.J."/>
            <person name="Alm E.J."/>
        </authorList>
    </citation>
    <scope>NUCLEOTIDE SEQUENCE [LARGE SCALE GENOMIC DNA]</scope>
    <source>
        <strain evidence="1 4">BIOML-A2</strain>
    </source>
</reference>
<comment type="caution">
    <text evidence="2">The sequence shown here is derived from an EMBL/GenBank/DDBJ whole genome shotgun (WGS) entry which is preliminary data.</text>
</comment>
<reference evidence="2" key="2">
    <citation type="submission" date="2016-11" db="EMBL/GenBank/DDBJ databases">
        <authorList>
            <person name="Varghese N."/>
            <person name="Submissions S."/>
        </authorList>
    </citation>
    <scope>NUCLEOTIDE SEQUENCE</scope>
    <source>
        <strain evidence="2">DSM 4029</strain>
    </source>
</reference>
<dbReference type="Proteomes" id="UP000184089">
    <property type="component" value="Unassembled WGS sequence"/>
</dbReference>